<comment type="caution">
    <text evidence="3">The sequence shown here is derived from an EMBL/GenBank/DDBJ whole genome shotgun (WGS) entry which is preliminary data.</text>
</comment>
<evidence type="ECO:0000259" key="1">
    <source>
        <dbReference type="Pfam" id="PF23571"/>
    </source>
</evidence>
<dbReference type="PROSITE" id="PS00455">
    <property type="entry name" value="AMP_BINDING"/>
    <property type="match status" value="1"/>
</dbReference>
<dbReference type="InterPro" id="IPR020845">
    <property type="entry name" value="AMP-binding_CS"/>
</dbReference>
<feature type="domain" description="GH3 C-terminal" evidence="2">
    <location>
        <begin position="377"/>
        <end position="488"/>
    </location>
</feature>
<feature type="domain" description="GH3 middle" evidence="1">
    <location>
        <begin position="295"/>
        <end position="361"/>
    </location>
</feature>
<dbReference type="GO" id="GO:0005737">
    <property type="term" value="C:cytoplasm"/>
    <property type="evidence" value="ECO:0007669"/>
    <property type="project" value="TreeGrafter"/>
</dbReference>
<sequence>MGLKSWFSKLFAKRVVQKMYDDAAMAVQHQEQILSYLVDKGVKTEFGRDHHFHAIKSHTDFTQKIPVRDYEGLRNYFDRVVKGETSVLWPGQPVYLSKTSGTTSGAKYIPITKESIPEHISAARNALLSYINNTGNAAFVDGKMIFLQGSPVLDNSKAIPTGRLSGIVAHHVPGYLQKNRMPSFEVNCIEDWETKVDAIVEETLKEDMRLISGIPAWVQMYFEKLIEKTGKKTVAEIFPNFSLLVYGGVNFEPYAARFRELIGKEMPTVELFPASEGFFAFQDRQDDTGLLLNTNAGMYYEFVPQEELDKPHPKTLSLSEVELNVNYALVISSNAGLWRYNIGDLVKFTSLSPFKIRVTGRIKHYTSAFGEHVIAEEVEGALSETLKKDVAAVTEFTLAPQITPESGLPYHEWFIEFNREPKDWNVFIENLDTALQNKNPYYRDLIEGKVLSPLKITLVEKDGFQEFMKKRGKLGGQNKIPRLANDRKIADELKAWSVKTIASSNF</sequence>
<dbReference type="InterPro" id="IPR055378">
    <property type="entry name" value="GH3_C"/>
</dbReference>
<dbReference type="Proteomes" id="UP000321168">
    <property type="component" value="Unassembled WGS sequence"/>
</dbReference>
<name>A0A5C6VK05_9FLAO</name>
<dbReference type="Pfam" id="PF03321">
    <property type="entry name" value="GH3"/>
    <property type="match status" value="1"/>
</dbReference>
<dbReference type="Pfam" id="PF23572">
    <property type="entry name" value="GH3_C"/>
    <property type="match status" value="1"/>
</dbReference>
<reference evidence="3 4" key="1">
    <citation type="submission" date="2019-08" db="EMBL/GenBank/DDBJ databases">
        <title>Genome of Luteibaculum oceani JCM 18817.</title>
        <authorList>
            <person name="Bowman J.P."/>
        </authorList>
    </citation>
    <scope>NUCLEOTIDE SEQUENCE [LARGE SCALE GENOMIC DNA]</scope>
    <source>
        <strain evidence="3 4">JCM 18817</strain>
    </source>
</reference>
<dbReference type="OrthoDB" id="5678283at2"/>
<dbReference type="SUPFAM" id="SSF56801">
    <property type="entry name" value="Acetyl-CoA synthetase-like"/>
    <property type="match status" value="1"/>
</dbReference>
<protein>
    <submittedName>
        <fullName evidence="3">GH3 auxin-responsive promoter family protein</fullName>
    </submittedName>
</protein>
<dbReference type="PANTHER" id="PTHR31901:SF9">
    <property type="entry name" value="GH3 DOMAIN-CONTAINING PROTEIN"/>
    <property type="match status" value="1"/>
</dbReference>
<keyword evidence="4" id="KW-1185">Reference proteome</keyword>
<proteinExistence type="predicted"/>
<dbReference type="AlphaFoldDB" id="A0A5C6VK05"/>
<gene>
    <name evidence="3" type="ORF">FRX97_01255</name>
</gene>
<dbReference type="InterPro" id="IPR004993">
    <property type="entry name" value="GH3"/>
</dbReference>
<dbReference type="GO" id="GO:0016881">
    <property type="term" value="F:acid-amino acid ligase activity"/>
    <property type="evidence" value="ECO:0007669"/>
    <property type="project" value="TreeGrafter"/>
</dbReference>
<evidence type="ECO:0000313" key="3">
    <source>
        <dbReference type="EMBL" id="TXC85279.1"/>
    </source>
</evidence>
<accession>A0A5C6VK05</accession>
<organism evidence="3 4">
    <name type="scientific">Luteibaculum oceani</name>
    <dbReference type="NCBI Taxonomy" id="1294296"/>
    <lineage>
        <taxon>Bacteria</taxon>
        <taxon>Pseudomonadati</taxon>
        <taxon>Bacteroidota</taxon>
        <taxon>Flavobacteriia</taxon>
        <taxon>Flavobacteriales</taxon>
        <taxon>Luteibaculaceae</taxon>
        <taxon>Luteibaculum</taxon>
    </lineage>
</organism>
<dbReference type="Pfam" id="PF23571">
    <property type="entry name" value="GH3_M"/>
    <property type="match status" value="1"/>
</dbReference>
<dbReference type="RefSeq" id="WP_147012560.1">
    <property type="nucleotide sequence ID" value="NZ_VORB01000001.1"/>
</dbReference>
<dbReference type="PANTHER" id="PTHR31901">
    <property type="entry name" value="GH3 DOMAIN-CONTAINING PROTEIN"/>
    <property type="match status" value="1"/>
</dbReference>
<evidence type="ECO:0000259" key="2">
    <source>
        <dbReference type="Pfam" id="PF23572"/>
    </source>
</evidence>
<dbReference type="InterPro" id="IPR055377">
    <property type="entry name" value="GH3_M"/>
</dbReference>
<evidence type="ECO:0000313" key="4">
    <source>
        <dbReference type="Proteomes" id="UP000321168"/>
    </source>
</evidence>
<dbReference type="EMBL" id="VORB01000001">
    <property type="protein sequence ID" value="TXC85279.1"/>
    <property type="molecule type" value="Genomic_DNA"/>
</dbReference>